<dbReference type="Proteomes" id="UP000553632">
    <property type="component" value="Unassembled WGS sequence"/>
</dbReference>
<gene>
    <name evidence="1" type="ORF">FOZ63_006780</name>
</gene>
<evidence type="ECO:0000313" key="1">
    <source>
        <dbReference type="EMBL" id="KAF4712756.1"/>
    </source>
</evidence>
<evidence type="ECO:0000313" key="2">
    <source>
        <dbReference type="Proteomes" id="UP000553632"/>
    </source>
</evidence>
<dbReference type="EMBL" id="JABANO010029914">
    <property type="protein sequence ID" value="KAF4712756.1"/>
    <property type="molecule type" value="Genomic_DNA"/>
</dbReference>
<accession>A0A7J6QYI2</accession>
<reference evidence="1 2" key="1">
    <citation type="submission" date="2020-04" db="EMBL/GenBank/DDBJ databases">
        <title>Perkinsus olseni comparative genomics.</title>
        <authorList>
            <person name="Bogema D.R."/>
        </authorList>
    </citation>
    <scope>NUCLEOTIDE SEQUENCE [LARGE SCALE GENOMIC DNA]</scope>
    <source>
        <strain evidence="1 2">ATCC PRA-207</strain>
    </source>
</reference>
<proteinExistence type="predicted"/>
<feature type="non-terminal residue" evidence="1">
    <location>
        <position position="1"/>
    </location>
</feature>
<name>A0A7J6QYI2_PEROL</name>
<keyword evidence="2" id="KW-1185">Reference proteome</keyword>
<organism evidence="1 2">
    <name type="scientific">Perkinsus olseni</name>
    <name type="common">Perkinsus atlanticus</name>
    <dbReference type="NCBI Taxonomy" id="32597"/>
    <lineage>
        <taxon>Eukaryota</taxon>
        <taxon>Sar</taxon>
        <taxon>Alveolata</taxon>
        <taxon>Perkinsozoa</taxon>
        <taxon>Perkinsea</taxon>
        <taxon>Perkinsida</taxon>
        <taxon>Perkinsidae</taxon>
        <taxon>Perkinsus</taxon>
    </lineage>
</organism>
<dbReference type="AlphaFoldDB" id="A0A7J6QYI2"/>
<comment type="caution">
    <text evidence="1">The sequence shown here is derived from an EMBL/GenBank/DDBJ whole genome shotgun (WGS) entry which is preliminary data.</text>
</comment>
<feature type="non-terminal residue" evidence="1">
    <location>
        <position position="246"/>
    </location>
</feature>
<sequence length="246" mass="27151">YGAGVAPKPQDDIFSYADTNEKIKQEVPSVIRKLSLLHLSGLPPVSLLQLRQWAGHSTVSQHVDIRPPQGDRGGNNWEAYIRLRSKKERDFAAMDLENSGPLLTVDGLVRPVITKLNATECTQYWKEVLGMKKEKGGGERMSMPMRRFKPAKETFHVPFPRVIAGPRGMEDDVGGGGKPTAWTDCASGNKEWRPPGTGKLYGLSQAERRCAAHLQRVSIHSLVDRMRQRRRRAGGGWSVAGGGGSK</sequence>
<protein>
    <submittedName>
        <fullName evidence="1">Uncharacterized protein</fullName>
    </submittedName>
</protein>